<accession>A0ABP9PMZ3</accession>
<dbReference type="Proteomes" id="UP001428817">
    <property type="component" value="Unassembled WGS sequence"/>
</dbReference>
<organism evidence="3 4">
    <name type="scientific">Pseudonocardia eucalypti</name>
    <dbReference type="NCBI Taxonomy" id="648755"/>
    <lineage>
        <taxon>Bacteria</taxon>
        <taxon>Bacillati</taxon>
        <taxon>Actinomycetota</taxon>
        <taxon>Actinomycetes</taxon>
        <taxon>Pseudonocardiales</taxon>
        <taxon>Pseudonocardiaceae</taxon>
        <taxon>Pseudonocardia</taxon>
    </lineage>
</organism>
<sequence length="261" mass="28183">MGSGKLSENLVSVDSAGTWLWELRPRPPRAIATLVLLPHSGAMAQGYVRWAPWFSDDIHLVAAQYPGRGTRFLEEHATDISELANPLAAVLAGEPGPLFVFGHSLGGLVGFEICWQLEQMERGPGGFFPSAAPAAHYSHLLRQPSDEELVAGLLGRGGLDRVALEDPDLLGLILDACRSDWVMTASYKYSGARRLLRCPIVAFGGAQDSGVPAALLNGWPELTTGHGYVHVLEGGHFYFDGQMATFTTHLEREIRALVAQG</sequence>
<evidence type="ECO:0000313" key="4">
    <source>
        <dbReference type="Proteomes" id="UP001428817"/>
    </source>
</evidence>
<dbReference type="GO" id="GO:0016787">
    <property type="term" value="F:hydrolase activity"/>
    <property type="evidence" value="ECO:0007669"/>
    <property type="project" value="UniProtKB-KW"/>
</dbReference>
<keyword evidence="4" id="KW-1185">Reference proteome</keyword>
<dbReference type="EMBL" id="BAABJP010000004">
    <property type="protein sequence ID" value="GAA5149342.1"/>
    <property type="molecule type" value="Genomic_DNA"/>
</dbReference>
<dbReference type="PANTHER" id="PTHR11487:SF0">
    <property type="entry name" value="S-ACYL FATTY ACID SYNTHASE THIOESTERASE, MEDIUM CHAIN"/>
    <property type="match status" value="1"/>
</dbReference>
<keyword evidence="3" id="KW-0378">Hydrolase</keyword>
<feature type="domain" description="Thioesterase" evidence="2">
    <location>
        <begin position="33"/>
        <end position="241"/>
    </location>
</feature>
<comment type="similarity">
    <text evidence="1">Belongs to the thioesterase family.</text>
</comment>
<name>A0ABP9PMZ3_9PSEU</name>
<dbReference type="PANTHER" id="PTHR11487">
    <property type="entry name" value="THIOESTERASE"/>
    <property type="match status" value="1"/>
</dbReference>
<dbReference type="SUPFAM" id="SSF53474">
    <property type="entry name" value="alpha/beta-Hydrolases"/>
    <property type="match status" value="1"/>
</dbReference>
<evidence type="ECO:0000256" key="1">
    <source>
        <dbReference type="ARBA" id="ARBA00007169"/>
    </source>
</evidence>
<dbReference type="Gene3D" id="3.40.50.1820">
    <property type="entry name" value="alpha/beta hydrolase"/>
    <property type="match status" value="1"/>
</dbReference>
<dbReference type="InterPro" id="IPR001031">
    <property type="entry name" value="Thioesterase"/>
</dbReference>
<reference evidence="4" key="1">
    <citation type="journal article" date="2019" name="Int. J. Syst. Evol. Microbiol.">
        <title>The Global Catalogue of Microorganisms (GCM) 10K type strain sequencing project: providing services to taxonomists for standard genome sequencing and annotation.</title>
        <authorList>
            <consortium name="The Broad Institute Genomics Platform"/>
            <consortium name="The Broad Institute Genome Sequencing Center for Infectious Disease"/>
            <person name="Wu L."/>
            <person name="Ma J."/>
        </authorList>
    </citation>
    <scope>NUCLEOTIDE SEQUENCE [LARGE SCALE GENOMIC DNA]</scope>
    <source>
        <strain evidence="4">JCM 18303</strain>
    </source>
</reference>
<proteinExistence type="inferred from homology"/>
<dbReference type="InterPro" id="IPR029058">
    <property type="entry name" value="AB_hydrolase_fold"/>
</dbReference>
<comment type="caution">
    <text evidence="3">The sequence shown here is derived from an EMBL/GenBank/DDBJ whole genome shotgun (WGS) entry which is preliminary data.</text>
</comment>
<gene>
    <name evidence="3" type="ORF">GCM10023321_13040</name>
</gene>
<evidence type="ECO:0000259" key="2">
    <source>
        <dbReference type="Pfam" id="PF00975"/>
    </source>
</evidence>
<dbReference type="Pfam" id="PF00975">
    <property type="entry name" value="Thioesterase"/>
    <property type="match status" value="1"/>
</dbReference>
<protein>
    <submittedName>
        <fullName evidence="3">Alpha/beta fold hydrolase</fullName>
    </submittedName>
</protein>
<evidence type="ECO:0000313" key="3">
    <source>
        <dbReference type="EMBL" id="GAA5149342.1"/>
    </source>
</evidence>
<dbReference type="InterPro" id="IPR012223">
    <property type="entry name" value="TEII"/>
</dbReference>